<dbReference type="InterPro" id="IPR001680">
    <property type="entry name" value="WD40_rpt"/>
</dbReference>
<feature type="compositionally biased region" description="Low complexity" evidence="4">
    <location>
        <begin position="334"/>
        <end position="347"/>
    </location>
</feature>
<dbReference type="AlphaFoldDB" id="A0A835XI49"/>
<keyword evidence="2" id="KW-0677">Repeat</keyword>
<dbReference type="OrthoDB" id="308449at2759"/>
<dbReference type="InterPro" id="IPR015943">
    <property type="entry name" value="WD40/YVTN_repeat-like_dom_sf"/>
</dbReference>
<evidence type="ECO:0000256" key="1">
    <source>
        <dbReference type="ARBA" id="ARBA00022574"/>
    </source>
</evidence>
<feature type="repeat" description="WD" evidence="3">
    <location>
        <begin position="270"/>
        <end position="285"/>
    </location>
</feature>
<name>A0A835XI49_9CHLO</name>
<organism evidence="5 6">
    <name type="scientific">Edaphochlamys debaryana</name>
    <dbReference type="NCBI Taxonomy" id="47281"/>
    <lineage>
        <taxon>Eukaryota</taxon>
        <taxon>Viridiplantae</taxon>
        <taxon>Chlorophyta</taxon>
        <taxon>core chlorophytes</taxon>
        <taxon>Chlorophyceae</taxon>
        <taxon>CS clade</taxon>
        <taxon>Chlamydomonadales</taxon>
        <taxon>Chlamydomonadales incertae sedis</taxon>
        <taxon>Edaphochlamys</taxon>
    </lineage>
</organism>
<accession>A0A835XI49</accession>
<feature type="repeat" description="WD" evidence="3">
    <location>
        <begin position="34"/>
        <end position="73"/>
    </location>
</feature>
<evidence type="ECO:0000313" key="6">
    <source>
        <dbReference type="Proteomes" id="UP000612055"/>
    </source>
</evidence>
<reference evidence="5" key="1">
    <citation type="journal article" date="2020" name="bioRxiv">
        <title>Comparative genomics of Chlamydomonas.</title>
        <authorList>
            <person name="Craig R.J."/>
            <person name="Hasan A.R."/>
            <person name="Ness R.W."/>
            <person name="Keightley P.D."/>
        </authorList>
    </citation>
    <scope>NUCLEOTIDE SEQUENCE</scope>
    <source>
        <strain evidence="5">CCAP 11/70</strain>
    </source>
</reference>
<dbReference type="InterPro" id="IPR036322">
    <property type="entry name" value="WD40_repeat_dom_sf"/>
</dbReference>
<feature type="compositionally biased region" description="Gly residues" evidence="4">
    <location>
        <begin position="439"/>
        <end position="458"/>
    </location>
</feature>
<gene>
    <name evidence="5" type="ORF">HYH03_017637</name>
</gene>
<dbReference type="Gene3D" id="2.130.10.10">
    <property type="entry name" value="YVTN repeat-like/Quinoprotein amine dehydrogenase"/>
    <property type="match status" value="2"/>
</dbReference>
<dbReference type="PROSITE" id="PS00678">
    <property type="entry name" value="WD_REPEATS_1"/>
    <property type="match status" value="2"/>
</dbReference>
<evidence type="ECO:0000256" key="2">
    <source>
        <dbReference type="ARBA" id="ARBA00022737"/>
    </source>
</evidence>
<keyword evidence="6" id="KW-1185">Reference proteome</keyword>
<feature type="compositionally biased region" description="Gly residues" evidence="4">
    <location>
        <begin position="348"/>
        <end position="359"/>
    </location>
</feature>
<dbReference type="InterPro" id="IPR019775">
    <property type="entry name" value="WD40_repeat_CS"/>
</dbReference>
<dbReference type="PROSITE" id="PS50294">
    <property type="entry name" value="WD_REPEATS_REGION"/>
    <property type="match status" value="1"/>
</dbReference>
<feature type="compositionally biased region" description="Gly residues" evidence="4">
    <location>
        <begin position="582"/>
        <end position="614"/>
    </location>
</feature>
<comment type="caution">
    <text evidence="5">The sequence shown here is derived from an EMBL/GenBank/DDBJ whole genome shotgun (WGS) entry which is preliminary data.</text>
</comment>
<dbReference type="EMBL" id="JAEHOE010000174">
    <property type="protein sequence ID" value="KAG2483532.1"/>
    <property type="molecule type" value="Genomic_DNA"/>
</dbReference>
<dbReference type="SMART" id="SM00320">
    <property type="entry name" value="WD40"/>
    <property type="match status" value="4"/>
</dbReference>
<feature type="compositionally biased region" description="Gly residues" evidence="4">
    <location>
        <begin position="503"/>
        <end position="513"/>
    </location>
</feature>
<feature type="compositionally biased region" description="Gly residues" evidence="4">
    <location>
        <begin position="559"/>
        <end position="570"/>
    </location>
</feature>
<evidence type="ECO:0000256" key="4">
    <source>
        <dbReference type="SAM" id="MobiDB-lite"/>
    </source>
</evidence>
<dbReference type="Proteomes" id="UP000612055">
    <property type="component" value="Unassembled WGS sequence"/>
</dbReference>
<feature type="compositionally biased region" description="Low complexity" evidence="4">
    <location>
        <begin position="376"/>
        <end position="438"/>
    </location>
</feature>
<dbReference type="PANTHER" id="PTHR44675:SF1">
    <property type="entry name" value="P21-ACTIVATED PROTEIN KINASE-INTERACTING PROTEIN 1"/>
    <property type="match status" value="1"/>
</dbReference>
<sequence>MVYIFAGSYERFIFGYSASADCSQPQEVVKRYTFAAHQSGVKCMAASGPYVASGGSDDTIHLYDMKAERDLGMLLNPCDGAVPCLEFFTPEGRSVPSHMLGGSADGAINIWRCKGWEHLKVMRGHKGAVNSIAVHGSGKLALSTARDGAIRMWNLAKGRCTYTAKLEAEAEQVAFSASGDAYSLLCGNRITVHSAGGEGGLLAAYTAPRRILCCASQSDDLMLLGLEDGSVRLWDVRTSAPVRGWERAHASRVRGMAILQKGYGKVPSSLVTCSSDGSIKLWDTRMLGGPGPGASGAGTGGAGAGGGAAVCTAEVATNARLTCLAAVDPDAVAPPGSGSGSGPQAAVGKGGAKAEGKQGGASPAGAKNGGKGGADGKQAAAKAGPGAGKAAAAAAGKAAKAGQAQAPQKPQQKQQQGQQQRPGKPQQQAPRPKPQQQQRGGGRGGGGRGGGGRGGGGPLVDDDPGFEIVPAPRYAGDAENGAGAGAGRPKQRKAERREPAAGAGAGSGAGAAGKGKKRPAAGDAGEDDGPAPSGRKQQGQAQGRGQGQKGAGKVQGQAQGQGRGVGGKGAGQPPAKKAKVGAGAGGPQPGGRGPGGAASKGNAGRGGQGGPKPGKGGRGRP</sequence>
<evidence type="ECO:0000313" key="5">
    <source>
        <dbReference type="EMBL" id="KAG2483532.1"/>
    </source>
</evidence>
<keyword evidence="1 3" id="KW-0853">WD repeat</keyword>
<feature type="repeat" description="WD" evidence="3">
    <location>
        <begin position="216"/>
        <end position="244"/>
    </location>
</feature>
<dbReference type="PANTHER" id="PTHR44675">
    <property type="entry name" value="PAK1 INTERACTING PROTEIN 1"/>
    <property type="match status" value="1"/>
</dbReference>
<dbReference type="PROSITE" id="PS50082">
    <property type="entry name" value="WD_REPEATS_2"/>
    <property type="match status" value="4"/>
</dbReference>
<feature type="region of interest" description="Disordered" evidence="4">
    <location>
        <begin position="334"/>
        <end position="621"/>
    </location>
</feature>
<dbReference type="SUPFAM" id="SSF50978">
    <property type="entry name" value="WD40 repeat-like"/>
    <property type="match status" value="1"/>
</dbReference>
<proteinExistence type="predicted"/>
<dbReference type="InterPro" id="IPR051959">
    <property type="entry name" value="PAK1-Kinase_Regulator"/>
</dbReference>
<protein>
    <submittedName>
        <fullName evidence="5">Uncharacterized protein</fullName>
    </submittedName>
</protein>
<dbReference type="Pfam" id="PF00400">
    <property type="entry name" value="WD40"/>
    <property type="match status" value="4"/>
</dbReference>
<feature type="compositionally biased region" description="Low complexity" evidence="4">
    <location>
        <begin position="530"/>
        <end position="541"/>
    </location>
</feature>
<evidence type="ECO:0000256" key="3">
    <source>
        <dbReference type="PROSITE-ProRule" id="PRU00221"/>
    </source>
</evidence>
<feature type="repeat" description="WD" evidence="3">
    <location>
        <begin position="122"/>
        <end position="163"/>
    </location>
</feature>